<organism evidence="3 4">
    <name type="scientific">Seminavis robusta</name>
    <dbReference type="NCBI Taxonomy" id="568900"/>
    <lineage>
        <taxon>Eukaryota</taxon>
        <taxon>Sar</taxon>
        <taxon>Stramenopiles</taxon>
        <taxon>Ochrophyta</taxon>
        <taxon>Bacillariophyta</taxon>
        <taxon>Bacillariophyceae</taxon>
        <taxon>Bacillariophycidae</taxon>
        <taxon>Naviculales</taxon>
        <taxon>Naviculaceae</taxon>
        <taxon>Seminavis</taxon>
    </lineage>
</organism>
<dbReference type="EMBL" id="CAICTM010002212">
    <property type="protein sequence ID" value="CAB9528393.1"/>
    <property type="molecule type" value="Genomic_DNA"/>
</dbReference>
<feature type="compositionally biased region" description="Low complexity" evidence="1">
    <location>
        <begin position="280"/>
        <end position="296"/>
    </location>
</feature>
<dbReference type="InterPro" id="IPR049227">
    <property type="entry name" value="DUF6824"/>
</dbReference>
<dbReference type="OrthoDB" id="56728at2759"/>
<sequence>MSNTNKEAKSPPSQLQCARNLRSSSLCQYPRSNIEYPGKHDVMLGRGGESNYHSGNLAFREFVKQFREEYQAAPRYKKPEIAMKVVQHWRNLNPPGRFLTRTNPDNADSLWHDVDDKLATKRALKNLGESDRRTRNRRGSSNTLSPESPERTDQPKQSTSDEAKRGFPGGKKPTPPAVESSNAAAVAFVGGAGVGVMHQHGTIGAATPASQHPVSPVKVWSEQVSPVKVWSDACVSESSGSDGCGSNRDQSLIAASAAIQGNKINVNIPTAATLTESAFSSSGSDEGARSESGSSSPHEEPIAAGHKRKPPPN</sequence>
<accession>A0A9N8EX56</accession>
<evidence type="ECO:0000313" key="3">
    <source>
        <dbReference type="EMBL" id="CAB9528393.1"/>
    </source>
</evidence>
<protein>
    <submittedName>
        <fullName evidence="3">Transcriptional regulator</fullName>
    </submittedName>
</protein>
<feature type="region of interest" description="Disordered" evidence="1">
    <location>
        <begin position="277"/>
        <end position="313"/>
    </location>
</feature>
<dbReference type="Pfam" id="PF20710">
    <property type="entry name" value="DUF6824"/>
    <property type="match status" value="1"/>
</dbReference>
<evidence type="ECO:0000256" key="1">
    <source>
        <dbReference type="SAM" id="MobiDB-lite"/>
    </source>
</evidence>
<evidence type="ECO:0000313" key="4">
    <source>
        <dbReference type="Proteomes" id="UP001153069"/>
    </source>
</evidence>
<reference evidence="3" key="1">
    <citation type="submission" date="2020-06" db="EMBL/GenBank/DDBJ databases">
        <authorList>
            <consortium name="Plant Systems Biology data submission"/>
        </authorList>
    </citation>
    <scope>NUCLEOTIDE SEQUENCE</scope>
    <source>
        <strain evidence="3">D6</strain>
    </source>
</reference>
<feature type="domain" description="DUF6824" evidence="2">
    <location>
        <begin position="41"/>
        <end position="125"/>
    </location>
</feature>
<comment type="caution">
    <text evidence="3">The sequence shown here is derived from an EMBL/GenBank/DDBJ whole genome shotgun (WGS) entry which is preliminary data.</text>
</comment>
<evidence type="ECO:0000259" key="2">
    <source>
        <dbReference type="Pfam" id="PF20710"/>
    </source>
</evidence>
<keyword evidence="4" id="KW-1185">Reference proteome</keyword>
<gene>
    <name evidence="3" type="ORF">SEMRO_2214_G319390.1</name>
</gene>
<dbReference type="AlphaFoldDB" id="A0A9N8EX56"/>
<dbReference type="Proteomes" id="UP001153069">
    <property type="component" value="Unassembled WGS sequence"/>
</dbReference>
<proteinExistence type="predicted"/>
<feature type="region of interest" description="Disordered" evidence="1">
    <location>
        <begin position="124"/>
        <end position="179"/>
    </location>
</feature>
<feature type="compositionally biased region" description="Basic and acidic residues" evidence="1">
    <location>
        <begin position="148"/>
        <end position="165"/>
    </location>
</feature>
<name>A0A9N8EX56_9STRA</name>